<proteinExistence type="predicted"/>
<gene>
    <name evidence="2" type="ORF">NPX13_g10011</name>
</gene>
<comment type="caution">
    <text evidence="2">The sequence shown here is derived from an EMBL/GenBank/DDBJ whole genome shotgun (WGS) entry which is preliminary data.</text>
</comment>
<name>A0A9W8N5K8_9PEZI</name>
<keyword evidence="3" id="KW-1185">Reference proteome</keyword>
<evidence type="ECO:0000313" key="2">
    <source>
        <dbReference type="EMBL" id="KAJ3557038.1"/>
    </source>
</evidence>
<dbReference type="EMBL" id="JANPWZ010002659">
    <property type="protein sequence ID" value="KAJ3557038.1"/>
    <property type="molecule type" value="Genomic_DNA"/>
</dbReference>
<organism evidence="2 3">
    <name type="scientific">Xylaria arbuscula</name>
    <dbReference type="NCBI Taxonomy" id="114810"/>
    <lineage>
        <taxon>Eukaryota</taxon>
        <taxon>Fungi</taxon>
        <taxon>Dikarya</taxon>
        <taxon>Ascomycota</taxon>
        <taxon>Pezizomycotina</taxon>
        <taxon>Sordariomycetes</taxon>
        <taxon>Xylariomycetidae</taxon>
        <taxon>Xylariales</taxon>
        <taxon>Xylariaceae</taxon>
        <taxon>Xylaria</taxon>
    </lineage>
</organism>
<protein>
    <submittedName>
        <fullName evidence="2">Uncharacterized protein</fullName>
    </submittedName>
</protein>
<sequence length="140" mass="16221">MHGRLEEFLDALRQGPRDLDEDTQLWFVDAIDYEDDVYADPVEILARSVSNICPSLAARLALWYLYHDGFDAALAVTMKVLGEKSNDHEAERLRKEKFGDIVEALQYEINEVYELKRDDEEEPARAKEDVKEEEKTDGKK</sequence>
<dbReference type="AlphaFoldDB" id="A0A9W8N5K8"/>
<feature type="region of interest" description="Disordered" evidence="1">
    <location>
        <begin position="118"/>
        <end position="140"/>
    </location>
</feature>
<dbReference type="Proteomes" id="UP001148614">
    <property type="component" value="Unassembled WGS sequence"/>
</dbReference>
<evidence type="ECO:0000256" key="1">
    <source>
        <dbReference type="SAM" id="MobiDB-lite"/>
    </source>
</evidence>
<accession>A0A9W8N5K8</accession>
<evidence type="ECO:0000313" key="3">
    <source>
        <dbReference type="Proteomes" id="UP001148614"/>
    </source>
</evidence>
<reference evidence="2" key="1">
    <citation type="submission" date="2022-07" db="EMBL/GenBank/DDBJ databases">
        <title>Genome Sequence of Xylaria arbuscula.</title>
        <authorList>
            <person name="Buettner E."/>
        </authorList>
    </citation>
    <scope>NUCLEOTIDE SEQUENCE</scope>
    <source>
        <strain evidence="2">VT107</strain>
    </source>
</reference>